<dbReference type="NCBIfam" id="NF008671">
    <property type="entry name" value="PRK11675.1"/>
    <property type="match status" value="1"/>
</dbReference>
<dbReference type="PATRIC" id="fig|717774.3.peg.3102"/>
<reference evidence="2 3" key="1">
    <citation type="journal article" date="2012" name="Stand. Genomic Sci.">
        <title>Complete genome sequence of the melanogenic marine bacterium Marinomonas mediterranea type strain (MMB-1(T)).</title>
        <authorList>
            <person name="Lucas-Elio P."/>
            <person name="Goodwin L."/>
            <person name="Woyke T."/>
            <person name="Pitluck S."/>
            <person name="Nolan M."/>
            <person name="Kyrpides N.C."/>
            <person name="Detter J.C."/>
            <person name="Copeland A."/>
            <person name="Teshima H."/>
            <person name="Bruce D."/>
            <person name="Detter C."/>
            <person name="Tapia R."/>
            <person name="Han S."/>
            <person name="Land M.L."/>
            <person name="Ivanova N."/>
            <person name="Mikhailova N."/>
            <person name="Johnston A.W."/>
            <person name="Sanchez-Amat A."/>
        </authorList>
    </citation>
    <scope>NUCLEOTIDE SEQUENCE [LARGE SCALE GENOMIC DNA]</scope>
    <source>
        <strain evidence="3">ATCC 700492 / JCM 21426 / NBRC 103028 / MMB-1</strain>
    </source>
</reference>
<dbReference type="EMBL" id="CP002583">
    <property type="protein sequence ID" value="ADZ92233.1"/>
    <property type="molecule type" value="Genomic_DNA"/>
</dbReference>
<dbReference type="AlphaFoldDB" id="F2K1K3"/>
<dbReference type="RefSeq" id="WP_013662136.1">
    <property type="nucleotide sequence ID" value="NC_015276.1"/>
</dbReference>
<dbReference type="KEGG" id="mme:Marme_3012"/>
<evidence type="ECO:0000256" key="1">
    <source>
        <dbReference type="SAM" id="MobiDB-lite"/>
    </source>
</evidence>
<keyword evidence="3" id="KW-1185">Reference proteome</keyword>
<organism evidence="2 3">
    <name type="scientific">Marinomonas mediterranea (strain ATCC 700492 / JCM 21426 / NBRC 103028 / MMB-1)</name>
    <dbReference type="NCBI Taxonomy" id="717774"/>
    <lineage>
        <taxon>Bacteria</taxon>
        <taxon>Pseudomonadati</taxon>
        <taxon>Pseudomonadota</taxon>
        <taxon>Gammaproteobacteria</taxon>
        <taxon>Oceanospirillales</taxon>
        <taxon>Oceanospirillaceae</taxon>
        <taxon>Marinomonas</taxon>
    </lineage>
</organism>
<evidence type="ECO:0000313" key="3">
    <source>
        <dbReference type="Proteomes" id="UP000001062"/>
    </source>
</evidence>
<dbReference type="Proteomes" id="UP000001062">
    <property type="component" value="Chromosome"/>
</dbReference>
<sequence>MAKASSDRNTIDLFGQTRGRPKKHPLGRKDQLKLNKRVQREKEKAAGLKRLEIILDDETIQKLDALCDANELKRAEWLTMQVALAYSKSKFKLKKDNVTTVKKPKTVESSE</sequence>
<dbReference type="STRING" id="717774.Marme_3012"/>
<dbReference type="eggNOG" id="ENOG5032TX0">
    <property type="taxonomic scope" value="Bacteria"/>
</dbReference>
<name>F2K1K3_MARM1</name>
<dbReference type="HOGENOM" id="CLU_165368_0_0_6"/>
<feature type="compositionally biased region" description="Basic and acidic residues" evidence="1">
    <location>
        <begin position="1"/>
        <end position="10"/>
    </location>
</feature>
<feature type="region of interest" description="Disordered" evidence="1">
    <location>
        <begin position="1"/>
        <end position="30"/>
    </location>
</feature>
<dbReference type="OrthoDB" id="6105869at2"/>
<protein>
    <submittedName>
        <fullName evidence="2">LexA regulated protein</fullName>
    </submittedName>
</protein>
<proteinExistence type="predicted"/>
<evidence type="ECO:0000313" key="2">
    <source>
        <dbReference type="EMBL" id="ADZ92233.1"/>
    </source>
</evidence>
<accession>F2K1K3</accession>
<gene>
    <name evidence="2" type="ordered locus">Marme_3012</name>
</gene>